<keyword evidence="3" id="KW-0804">Transcription</keyword>
<evidence type="ECO:0000313" key="8">
    <source>
        <dbReference type="EMBL" id="CDH44315.1"/>
    </source>
</evidence>
<dbReference type="GO" id="GO:0032993">
    <property type="term" value="C:protein-DNA complex"/>
    <property type="evidence" value="ECO:0007669"/>
    <property type="project" value="TreeGrafter"/>
</dbReference>
<evidence type="ECO:0000259" key="6">
    <source>
        <dbReference type="PROSITE" id="PS50110"/>
    </source>
</evidence>
<sequence length="219" mass="24500">MKTLLVEDDVPLGSSLQEVLNKAGYATTWVRRAEDAKRFLFAEEFGLVLLDIVLPGESGFDLLAWMRGRSLTAPVMMLTARDSISDRVRGLDDGADDYLPKPFAVDELLSRIRAVTRRVGRQRSAQWRIGKLVIDTAGRRVWLADREIALSQREYDVLLTLASEPGKVFTRSQIERHLTTPGGSDSNALDVHIHNLRKKLGSELIVTVRGVGYVLETIE</sequence>
<dbReference type="InterPro" id="IPR001789">
    <property type="entry name" value="Sig_transdc_resp-reg_receiver"/>
</dbReference>
<dbReference type="Pfam" id="PF00072">
    <property type="entry name" value="Response_reg"/>
    <property type="match status" value="1"/>
</dbReference>
<proteinExistence type="predicted"/>
<evidence type="ECO:0000256" key="4">
    <source>
        <dbReference type="PROSITE-ProRule" id="PRU00169"/>
    </source>
</evidence>
<dbReference type="GO" id="GO:0006355">
    <property type="term" value="P:regulation of DNA-templated transcription"/>
    <property type="evidence" value="ECO:0007669"/>
    <property type="project" value="InterPro"/>
</dbReference>
<dbReference type="InterPro" id="IPR036388">
    <property type="entry name" value="WH-like_DNA-bd_sf"/>
</dbReference>
<evidence type="ECO:0000313" key="9">
    <source>
        <dbReference type="Proteomes" id="UP000019184"/>
    </source>
</evidence>
<organism evidence="8 9">
    <name type="scientific">Candidatus Contendobacter odensis Run_B_J11</name>
    <dbReference type="NCBI Taxonomy" id="1400861"/>
    <lineage>
        <taxon>Bacteria</taxon>
        <taxon>Pseudomonadati</taxon>
        <taxon>Pseudomonadota</taxon>
        <taxon>Gammaproteobacteria</taxon>
        <taxon>Candidatus Competibacteraceae</taxon>
        <taxon>Candidatus Contendibacter</taxon>
    </lineage>
</organism>
<dbReference type="InterPro" id="IPR011006">
    <property type="entry name" value="CheY-like_superfamily"/>
</dbReference>
<evidence type="ECO:0000259" key="7">
    <source>
        <dbReference type="PROSITE" id="PS51755"/>
    </source>
</evidence>
<dbReference type="CDD" id="cd00383">
    <property type="entry name" value="trans_reg_C"/>
    <property type="match status" value="1"/>
</dbReference>
<dbReference type="Gene3D" id="1.10.10.10">
    <property type="entry name" value="Winged helix-like DNA-binding domain superfamily/Winged helix DNA-binding domain"/>
    <property type="match status" value="1"/>
</dbReference>
<dbReference type="GO" id="GO:0000156">
    <property type="term" value="F:phosphorelay response regulator activity"/>
    <property type="evidence" value="ECO:0007669"/>
    <property type="project" value="TreeGrafter"/>
</dbReference>
<dbReference type="GO" id="GO:0005829">
    <property type="term" value="C:cytosol"/>
    <property type="evidence" value="ECO:0007669"/>
    <property type="project" value="TreeGrafter"/>
</dbReference>
<dbReference type="InterPro" id="IPR039420">
    <property type="entry name" value="WalR-like"/>
</dbReference>
<dbReference type="Gene3D" id="3.40.50.2300">
    <property type="match status" value="1"/>
</dbReference>
<feature type="DNA-binding region" description="OmpR/PhoB-type" evidence="5">
    <location>
        <begin position="124"/>
        <end position="217"/>
    </location>
</feature>
<comment type="caution">
    <text evidence="8">The sequence shown here is derived from an EMBL/GenBank/DDBJ whole genome shotgun (WGS) entry which is preliminary data.</text>
</comment>
<dbReference type="GO" id="GO:0000976">
    <property type="term" value="F:transcription cis-regulatory region binding"/>
    <property type="evidence" value="ECO:0007669"/>
    <property type="project" value="TreeGrafter"/>
</dbReference>
<dbReference type="PANTHER" id="PTHR48111:SF67">
    <property type="entry name" value="TRANSCRIPTIONAL REGULATORY PROTEIN TCTD"/>
    <property type="match status" value="1"/>
</dbReference>
<feature type="domain" description="OmpR/PhoB-type" evidence="7">
    <location>
        <begin position="124"/>
        <end position="217"/>
    </location>
</feature>
<dbReference type="SMART" id="SM00448">
    <property type="entry name" value="REC"/>
    <property type="match status" value="1"/>
</dbReference>
<dbReference type="Gene3D" id="6.10.250.690">
    <property type="match status" value="1"/>
</dbReference>
<dbReference type="SMART" id="SM00862">
    <property type="entry name" value="Trans_reg_C"/>
    <property type="match status" value="1"/>
</dbReference>
<dbReference type="AlphaFoldDB" id="A0A7U7GA11"/>
<dbReference type="OrthoDB" id="9802426at2"/>
<protein>
    <submittedName>
        <fullName evidence="8">Transcriptional regulatory protein</fullName>
    </submittedName>
</protein>
<dbReference type="CDD" id="cd17624">
    <property type="entry name" value="REC_OmpR_PmrA-like"/>
    <property type="match status" value="1"/>
</dbReference>
<dbReference type="PROSITE" id="PS51755">
    <property type="entry name" value="OMPR_PHOB"/>
    <property type="match status" value="1"/>
</dbReference>
<evidence type="ECO:0000256" key="3">
    <source>
        <dbReference type="ARBA" id="ARBA00023163"/>
    </source>
</evidence>
<name>A0A7U7GA11_9GAMM</name>
<dbReference type="SUPFAM" id="SSF52172">
    <property type="entry name" value="CheY-like"/>
    <property type="match status" value="1"/>
</dbReference>
<evidence type="ECO:0000256" key="1">
    <source>
        <dbReference type="ARBA" id="ARBA00023015"/>
    </source>
</evidence>
<accession>A0A7U7GA11</accession>
<dbReference type="RefSeq" id="WP_034431475.1">
    <property type="nucleotide sequence ID" value="NZ_CBTK010000068.1"/>
</dbReference>
<dbReference type="InterPro" id="IPR001867">
    <property type="entry name" value="OmpR/PhoB-type_DNA-bd"/>
</dbReference>
<keyword evidence="2 5" id="KW-0238">DNA-binding</keyword>
<evidence type="ECO:0000256" key="2">
    <source>
        <dbReference type="ARBA" id="ARBA00023125"/>
    </source>
</evidence>
<dbReference type="Pfam" id="PF00486">
    <property type="entry name" value="Trans_reg_C"/>
    <property type="match status" value="1"/>
</dbReference>
<dbReference type="EMBL" id="CBTK010000068">
    <property type="protein sequence ID" value="CDH44315.1"/>
    <property type="molecule type" value="Genomic_DNA"/>
</dbReference>
<keyword evidence="4" id="KW-0597">Phosphoprotein</keyword>
<keyword evidence="1" id="KW-0805">Transcription regulation</keyword>
<dbReference type="Proteomes" id="UP000019184">
    <property type="component" value="Unassembled WGS sequence"/>
</dbReference>
<dbReference type="PROSITE" id="PS50110">
    <property type="entry name" value="RESPONSE_REGULATORY"/>
    <property type="match status" value="1"/>
</dbReference>
<gene>
    <name evidence="8" type="primary">qseB</name>
    <name evidence="8" type="ORF">BN874_160071</name>
</gene>
<feature type="modified residue" description="4-aspartylphosphate" evidence="4">
    <location>
        <position position="51"/>
    </location>
</feature>
<evidence type="ECO:0000256" key="5">
    <source>
        <dbReference type="PROSITE-ProRule" id="PRU01091"/>
    </source>
</evidence>
<keyword evidence="9" id="KW-1185">Reference proteome</keyword>
<feature type="domain" description="Response regulatory" evidence="6">
    <location>
        <begin position="2"/>
        <end position="116"/>
    </location>
</feature>
<dbReference type="PANTHER" id="PTHR48111">
    <property type="entry name" value="REGULATOR OF RPOS"/>
    <property type="match status" value="1"/>
</dbReference>
<reference evidence="8 9" key="1">
    <citation type="journal article" date="2014" name="ISME J.">
        <title>Candidatus Competibacter-lineage genomes retrieved from metagenomes reveal functional metabolic diversity.</title>
        <authorList>
            <person name="McIlroy S.J."/>
            <person name="Albertsen M."/>
            <person name="Andresen E.K."/>
            <person name="Saunders A.M."/>
            <person name="Kristiansen R."/>
            <person name="Stokholm-Bjerregaard M."/>
            <person name="Nielsen K.L."/>
            <person name="Nielsen P.H."/>
        </authorList>
    </citation>
    <scope>NUCLEOTIDE SEQUENCE [LARGE SCALE GENOMIC DNA]</scope>
    <source>
        <strain evidence="8 9">Run_B_J11</strain>
    </source>
</reference>